<gene>
    <name evidence="2" type="ORF">EV420DRAFT_1484559</name>
</gene>
<feature type="region of interest" description="Disordered" evidence="1">
    <location>
        <begin position="86"/>
        <end position="112"/>
    </location>
</feature>
<organism evidence="2 3">
    <name type="scientific">Armillaria tabescens</name>
    <name type="common">Ringless honey mushroom</name>
    <name type="synonym">Agaricus tabescens</name>
    <dbReference type="NCBI Taxonomy" id="1929756"/>
    <lineage>
        <taxon>Eukaryota</taxon>
        <taxon>Fungi</taxon>
        <taxon>Dikarya</taxon>
        <taxon>Basidiomycota</taxon>
        <taxon>Agaricomycotina</taxon>
        <taxon>Agaricomycetes</taxon>
        <taxon>Agaricomycetidae</taxon>
        <taxon>Agaricales</taxon>
        <taxon>Marasmiineae</taxon>
        <taxon>Physalacriaceae</taxon>
        <taxon>Desarmillaria</taxon>
    </lineage>
</organism>
<feature type="compositionally biased region" description="Polar residues" evidence="1">
    <location>
        <begin position="102"/>
        <end position="112"/>
    </location>
</feature>
<dbReference type="AlphaFoldDB" id="A0AA39JLU8"/>
<reference evidence="2" key="1">
    <citation type="submission" date="2023-06" db="EMBL/GenBank/DDBJ databases">
        <authorList>
            <consortium name="Lawrence Berkeley National Laboratory"/>
            <person name="Ahrendt S."/>
            <person name="Sahu N."/>
            <person name="Indic B."/>
            <person name="Wong-Bajracharya J."/>
            <person name="Merenyi Z."/>
            <person name="Ke H.-M."/>
            <person name="Monk M."/>
            <person name="Kocsube S."/>
            <person name="Drula E."/>
            <person name="Lipzen A."/>
            <person name="Balint B."/>
            <person name="Henrissat B."/>
            <person name="Andreopoulos B."/>
            <person name="Martin F.M."/>
            <person name="Harder C.B."/>
            <person name="Rigling D."/>
            <person name="Ford K.L."/>
            <person name="Foster G.D."/>
            <person name="Pangilinan J."/>
            <person name="Papanicolaou A."/>
            <person name="Barry K."/>
            <person name="LaButti K."/>
            <person name="Viragh M."/>
            <person name="Koriabine M."/>
            <person name="Yan M."/>
            <person name="Riley R."/>
            <person name="Champramary S."/>
            <person name="Plett K.L."/>
            <person name="Tsai I.J."/>
            <person name="Slot J."/>
            <person name="Sipos G."/>
            <person name="Plett J."/>
            <person name="Nagy L.G."/>
            <person name="Grigoriev I.V."/>
        </authorList>
    </citation>
    <scope>NUCLEOTIDE SEQUENCE</scope>
    <source>
        <strain evidence="2">CCBAS 213</strain>
    </source>
</reference>
<evidence type="ECO:0000256" key="1">
    <source>
        <dbReference type="SAM" id="MobiDB-lite"/>
    </source>
</evidence>
<protein>
    <submittedName>
        <fullName evidence="2">Uncharacterized protein</fullName>
    </submittedName>
</protein>
<accession>A0AA39JLU8</accession>
<dbReference type="RefSeq" id="XP_060325167.1">
    <property type="nucleotide sequence ID" value="XM_060470093.1"/>
</dbReference>
<evidence type="ECO:0000313" key="2">
    <source>
        <dbReference type="EMBL" id="KAK0444597.1"/>
    </source>
</evidence>
<dbReference type="GeneID" id="85353641"/>
<keyword evidence="3" id="KW-1185">Reference proteome</keyword>
<name>A0AA39JLU8_ARMTA</name>
<evidence type="ECO:0000313" key="3">
    <source>
        <dbReference type="Proteomes" id="UP001175211"/>
    </source>
</evidence>
<sequence length="112" mass="12177">MARPSPSGSGCLLGGSIEAAEAQFHNEQGPGNHCGTRDDDFAAQRAMHNNVIHPYKEEIELEIGLSASGPEDHVKRFTRRRLKVGVRSKRERPKGEAIFLGSASTPSHEGED</sequence>
<comment type="caution">
    <text evidence="2">The sequence shown here is derived from an EMBL/GenBank/DDBJ whole genome shotgun (WGS) entry which is preliminary data.</text>
</comment>
<proteinExistence type="predicted"/>
<dbReference type="Proteomes" id="UP001175211">
    <property type="component" value="Unassembled WGS sequence"/>
</dbReference>
<dbReference type="EMBL" id="JAUEPS010000053">
    <property type="protein sequence ID" value="KAK0444597.1"/>
    <property type="molecule type" value="Genomic_DNA"/>
</dbReference>